<proteinExistence type="predicted"/>
<keyword evidence="2" id="KW-1185">Reference proteome</keyword>
<gene>
    <name evidence="1" type="ORF">EVAR_16493_1</name>
</gene>
<name>A0A4C1UKD3_EUMVA</name>
<protein>
    <submittedName>
        <fullName evidence="1">Uncharacterized protein</fullName>
    </submittedName>
</protein>
<dbReference type="AlphaFoldDB" id="A0A4C1UKD3"/>
<evidence type="ECO:0000313" key="1">
    <source>
        <dbReference type="EMBL" id="GBP26911.1"/>
    </source>
</evidence>
<dbReference type="Proteomes" id="UP000299102">
    <property type="component" value="Unassembled WGS sequence"/>
</dbReference>
<accession>A0A4C1UKD3</accession>
<organism evidence="1 2">
    <name type="scientific">Eumeta variegata</name>
    <name type="common">Bagworm moth</name>
    <name type="synonym">Eumeta japonica</name>
    <dbReference type="NCBI Taxonomy" id="151549"/>
    <lineage>
        <taxon>Eukaryota</taxon>
        <taxon>Metazoa</taxon>
        <taxon>Ecdysozoa</taxon>
        <taxon>Arthropoda</taxon>
        <taxon>Hexapoda</taxon>
        <taxon>Insecta</taxon>
        <taxon>Pterygota</taxon>
        <taxon>Neoptera</taxon>
        <taxon>Endopterygota</taxon>
        <taxon>Lepidoptera</taxon>
        <taxon>Glossata</taxon>
        <taxon>Ditrysia</taxon>
        <taxon>Tineoidea</taxon>
        <taxon>Psychidae</taxon>
        <taxon>Oiketicinae</taxon>
        <taxon>Eumeta</taxon>
    </lineage>
</organism>
<comment type="caution">
    <text evidence="1">The sequence shown here is derived from an EMBL/GenBank/DDBJ whole genome shotgun (WGS) entry which is preliminary data.</text>
</comment>
<evidence type="ECO:0000313" key="2">
    <source>
        <dbReference type="Proteomes" id="UP000299102"/>
    </source>
</evidence>
<dbReference type="EMBL" id="BGZK01000186">
    <property type="protein sequence ID" value="GBP26911.1"/>
    <property type="molecule type" value="Genomic_DNA"/>
</dbReference>
<sequence length="137" mass="15285">MQRRGADICSFAGVISLLYGSTKRTRGNYCARRGLIRARPAPARGRRGGAGVWCARIYLKRMHQFVKRDFLNNCTPYRGKFSKCEWTRRSRLGSVSGARPGSGCGGKWVARSEIERTISVYEATGEIVDFGIFGVEN</sequence>
<reference evidence="1 2" key="1">
    <citation type="journal article" date="2019" name="Commun. Biol.">
        <title>The bagworm genome reveals a unique fibroin gene that provides high tensile strength.</title>
        <authorList>
            <person name="Kono N."/>
            <person name="Nakamura H."/>
            <person name="Ohtoshi R."/>
            <person name="Tomita M."/>
            <person name="Numata K."/>
            <person name="Arakawa K."/>
        </authorList>
    </citation>
    <scope>NUCLEOTIDE SEQUENCE [LARGE SCALE GENOMIC DNA]</scope>
</reference>